<dbReference type="PANTHER" id="PTHR36488">
    <property type="entry name" value="CASP-LIKE PROTEIN 1U1"/>
    <property type="match status" value="1"/>
</dbReference>
<evidence type="ECO:0000256" key="3">
    <source>
        <dbReference type="ARBA" id="ARBA00011489"/>
    </source>
</evidence>
<evidence type="ECO:0000256" key="5">
    <source>
        <dbReference type="ARBA" id="ARBA00022692"/>
    </source>
</evidence>
<feature type="transmembrane region" description="Helical" evidence="8">
    <location>
        <begin position="79"/>
        <end position="102"/>
    </location>
</feature>
<keyword evidence="5 8" id="KW-0812">Transmembrane</keyword>
<evidence type="ECO:0000256" key="1">
    <source>
        <dbReference type="ARBA" id="ARBA00004651"/>
    </source>
</evidence>
<evidence type="ECO:0000313" key="10">
    <source>
        <dbReference type="EMBL" id="KAG0483451.1"/>
    </source>
</evidence>
<evidence type="ECO:0000256" key="8">
    <source>
        <dbReference type="RuleBase" id="RU361233"/>
    </source>
</evidence>
<dbReference type="InterPro" id="IPR044173">
    <property type="entry name" value="CASPL"/>
</dbReference>
<dbReference type="NCBIfam" id="TIGR01569">
    <property type="entry name" value="A_tha_TIGR01569"/>
    <property type="match status" value="1"/>
</dbReference>
<comment type="subcellular location">
    <subcellularLocation>
        <location evidence="1 8">Cell membrane</location>
        <topology evidence="1 8">Multi-pass membrane protein</topology>
    </subcellularLocation>
</comment>
<organism evidence="10 11">
    <name type="scientific">Vanilla planifolia</name>
    <name type="common">Vanilla</name>
    <dbReference type="NCBI Taxonomy" id="51239"/>
    <lineage>
        <taxon>Eukaryota</taxon>
        <taxon>Viridiplantae</taxon>
        <taxon>Streptophyta</taxon>
        <taxon>Embryophyta</taxon>
        <taxon>Tracheophyta</taxon>
        <taxon>Spermatophyta</taxon>
        <taxon>Magnoliopsida</taxon>
        <taxon>Liliopsida</taxon>
        <taxon>Asparagales</taxon>
        <taxon>Orchidaceae</taxon>
        <taxon>Vanilloideae</taxon>
        <taxon>Vanilleae</taxon>
        <taxon>Vanilla</taxon>
    </lineage>
</organism>
<name>A0A835R677_VANPL</name>
<keyword evidence="7 8" id="KW-0472">Membrane</keyword>
<proteinExistence type="inferred from homology"/>
<dbReference type="GO" id="GO:0005886">
    <property type="term" value="C:plasma membrane"/>
    <property type="evidence" value="ECO:0007669"/>
    <property type="project" value="UniProtKB-SubCell"/>
</dbReference>
<dbReference type="Proteomes" id="UP000639772">
    <property type="component" value="Unassembled WGS sequence"/>
</dbReference>
<evidence type="ECO:0000256" key="7">
    <source>
        <dbReference type="ARBA" id="ARBA00023136"/>
    </source>
</evidence>
<protein>
    <recommendedName>
        <fullName evidence="8">CASP-like protein</fullName>
    </recommendedName>
</protein>
<keyword evidence="6 8" id="KW-1133">Transmembrane helix</keyword>
<feature type="transmembrane region" description="Helical" evidence="8">
    <location>
        <begin position="34"/>
        <end position="54"/>
    </location>
</feature>
<dbReference type="InterPro" id="IPR006459">
    <property type="entry name" value="CASP/CASPL"/>
</dbReference>
<feature type="domain" description="Casparian strip membrane protein" evidence="9">
    <location>
        <begin position="29"/>
        <end position="173"/>
    </location>
</feature>
<dbReference type="AlphaFoldDB" id="A0A835R677"/>
<reference evidence="10 11" key="1">
    <citation type="journal article" date="2020" name="Nat. Food">
        <title>A phased Vanilla planifolia genome enables genetic improvement of flavour and production.</title>
        <authorList>
            <person name="Hasing T."/>
            <person name="Tang H."/>
            <person name="Brym M."/>
            <person name="Khazi F."/>
            <person name="Huang T."/>
            <person name="Chambers A.H."/>
        </authorList>
    </citation>
    <scope>NUCLEOTIDE SEQUENCE [LARGE SCALE GENOMIC DNA]</scope>
    <source>
        <tissue evidence="10">Leaf</tissue>
    </source>
</reference>
<evidence type="ECO:0000256" key="4">
    <source>
        <dbReference type="ARBA" id="ARBA00022475"/>
    </source>
</evidence>
<dbReference type="PANTHER" id="PTHR36488:SF8">
    <property type="entry name" value="CASP-LIKE PROTEIN 1U1"/>
    <property type="match status" value="1"/>
</dbReference>
<evidence type="ECO:0000259" key="9">
    <source>
        <dbReference type="Pfam" id="PF04535"/>
    </source>
</evidence>
<dbReference type="OrthoDB" id="772477at2759"/>
<comment type="caution">
    <text evidence="10">The sequence shown here is derived from an EMBL/GenBank/DDBJ whole genome shotgun (WGS) entry which is preliminary data.</text>
</comment>
<evidence type="ECO:0000313" key="11">
    <source>
        <dbReference type="Proteomes" id="UP000639772"/>
    </source>
</evidence>
<comment type="similarity">
    <text evidence="2 8">Belongs to the Casparian strip membrane proteins (CASP) family.</text>
</comment>
<evidence type="ECO:0000256" key="2">
    <source>
        <dbReference type="ARBA" id="ARBA00007651"/>
    </source>
</evidence>
<feature type="transmembrane region" description="Helical" evidence="8">
    <location>
        <begin position="114"/>
        <end position="138"/>
    </location>
</feature>
<dbReference type="InterPro" id="IPR006702">
    <property type="entry name" value="CASP_dom"/>
</dbReference>
<keyword evidence="4 8" id="KW-1003">Cell membrane</keyword>
<accession>A0A835R677</accession>
<comment type="subunit">
    <text evidence="3 8">Homodimer and heterodimers.</text>
</comment>
<sequence length="193" mass="20341">MAPLDPVAAEAGRGTPVPTVAAAPAVSSTRLPSCILRLLAIVLTLIAAIVMGAAKETITIDVNDYTLQGKAKSTYSSSFVYFIVANTLVCVYSAVCAGVSFLKQSNFALELPIALGDLVAVVFLFTGNAAAAAVEIVAQKGNGHFGWDKVCRYAEKFCDHLSAAIVLSTFAGVAYLLLLVLTMVALHKRSRWM</sequence>
<dbReference type="EMBL" id="JADCNM010000005">
    <property type="protein sequence ID" value="KAG0483451.1"/>
    <property type="molecule type" value="Genomic_DNA"/>
</dbReference>
<feature type="transmembrane region" description="Helical" evidence="8">
    <location>
        <begin position="163"/>
        <end position="186"/>
    </location>
</feature>
<gene>
    <name evidence="10" type="ORF">HPP92_011535</name>
</gene>
<dbReference type="Pfam" id="PF04535">
    <property type="entry name" value="CASP_dom"/>
    <property type="match status" value="1"/>
</dbReference>
<evidence type="ECO:0000256" key="6">
    <source>
        <dbReference type="ARBA" id="ARBA00022989"/>
    </source>
</evidence>